<proteinExistence type="predicted"/>
<dbReference type="InterPro" id="IPR017456">
    <property type="entry name" value="CTP_synthase_N"/>
</dbReference>
<dbReference type="GO" id="GO:0006241">
    <property type="term" value="P:CTP biosynthetic process"/>
    <property type="evidence" value="ECO:0007669"/>
    <property type="project" value="TreeGrafter"/>
</dbReference>
<feature type="domain" description="CTP synthase N-terminal" evidence="1">
    <location>
        <begin position="2"/>
        <end position="49"/>
    </location>
</feature>
<evidence type="ECO:0000313" key="3">
    <source>
        <dbReference type="Proteomes" id="UP001152087"/>
    </source>
</evidence>
<keyword evidence="2" id="KW-0436">Ligase</keyword>
<gene>
    <name evidence="2" type="primary">URA7_2</name>
    <name evidence="2" type="ORF">NW755_006108</name>
</gene>
<dbReference type="GO" id="GO:0097268">
    <property type="term" value="C:cytoophidium"/>
    <property type="evidence" value="ECO:0007669"/>
    <property type="project" value="TreeGrafter"/>
</dbReference>
<dbReference type="SUPFAM" id="SSF52540">
    <property type="entry name" value="P-loop containing nucleoside triphosphate hydrolases"/>
    <property type="match status" value="1"/>
</dbReference>
<protein>
    <submittedName>
        <fullName evidence="2">CTP synthase ura7</fullName>
        <ecNumber evidence="2">6.3.4.2</ecNumber>
    </submittedName>
</protein>
<dbReference type="GO" id="GO:0003883">
    <property type="term" value="F:CTP synthase activity"/>
    <property type="evidence" value="ECO:0007669"/>
    <property type="project" value="UniProtKB-EC"/>
</dbReference>
<dbReference type="PANTHER" id="PTHR11550:SF0">
    <property type="entry name" value="CTP SYNTHASE-RELATED"/>
    <property type="match status" value="1"/>
</dbReference>
<dbReference type="EC" id="6.3.4.2" evidence="2"/>
<dbReference type="EMBL" id="JAOQAV010000013">
    <property type="protein sequence ID" value="KAJ4189290.1"/>
    <property type="molecule type" value="Genomic_DNA"/>
</dbReference>
<dbReference type="GO" id="GO:0005737">
    <property type="term" value="C:cytoplasm"/>
    <property type="evidence" value="ECO:0007669"/>
    <property type="project" value="TreeGrafter"/>
</dbReference>
<dbReference type="GO" id="GO:0042802">
    <property type="term" value="F:identical protein binding"/>
    <property type="evidence" value="ECO:0007669"/>
    <property type="project" value="TreeGrafter"/>
</dbReference>
<keyword evidence="3" id="KW-1185">Reference proteome</keyword>
<dbReference type="GO" id="GO:0019856">
    <property type="term" value="P:pyrimidine nucleobase biosynthetic process"/>
    <property type="evidence" value="ECO:0007669"/>
    <property type="project" value="TreeGrafter"/>
</dbReference>
<dbReference type="InterPro" id="IPR027417">
    <property type="entry name" value="P-loop_NTPase"/>
</dbReference>
<dbReference type="InterPro" id="IPR004468">
    <property type="entry name" value="CTP_synthase"/>
</dbReference>
<dbReference type="Pfam" id="PF06418">
    <property type="entry name" value="CTP_synth_N"/>
    <property type="match status" value="1"/>
</dbReference>
<accession>A0A9W8V1T6</accession>
<organism evidence="2 3">
    <name type="scientific">Fusarium falciforme</name>
    <dbReference type="NCBI Taxonomy" id="195108"/>
    <lineage>
        <taxon>Eukaryota</taxon>
        <taxon>Fungi</taxon>
        <taxon>Dikarya</taxon>
        <taxon>Ascomycota</taxon>
        <taxon>Pezizomycotina</taxon>
        <taxon>Sordariomycetes</taxon>
        <taxon>Hypocreomycetidae</taxon>
        <taxon>Hypocreales</taxon>
        <taxon>Nectriaceae</taxon>
        <taxon>Fusarium</taxon>
        <taxon>Fusarium solani species complex</taxon>
    </lineage>
</organism>
<evidence type="ECO:0000313" key="2">
    <source>
        <dbReference type="EMBL" id="KAJ4189290.1"/>
    </source>
</evidence>
<dbReference type="PANTHER" id="PTHR11550">
    <property type="entry name" value="CTP SYNTHASE"/>
    <property type="match status" value="1"/>
</dbReference>
<dbReference type="Proteomes" id="UP001152087">
    <property type="component" value="Unassembled WGS sequence"/>
</dbReference>
<dbReference type="Gene3D" id="3.40.50.300">
    <property type="entry name" value="P-loop containing nucleotide triphosphate hydrolases"/>
    <property type="match status" value="1"/>
</dbReference>
<sequence length="62" mass="6241">MKYVLVSGGVISGIGKGIIASSSGLLLKTLGLKVTAVKIDPYLNIDAGESPTNVVPQAELSG</sequence>
<evidence type="ECO:0000259" key="1">
    <source>
        <dbReference type="Pfam" id="PF06418"/>
    </source>
</evidence>
<dbReference type="AlphaFoldDB" id="A0A9W8V1T6"/>
<reference evidence="2" key="1">
    <citation type="submission" date="2022-09" db="EMBL/GenBank/DDBJ databases">
        <title>Fusarium specimens isolated from Avocado Roots.</title>
        <authorList>
            <person name="Stajich J."/>
            <person name="Roper C."/>
            <person name="Heimlech-Rivalta G."/>
        </authorList>
    </citation>
    <scope>NUCLEOTIDE SEQUENCE</scope>
    <source>
        <strain evidence="2">A02</strain>
    </source>
</reference>
<name>A0A9W8V1T6_9HYPO</name>
<comment type="caution">
    <text evidence="2">The sequence shown here is derived from an EMBL/GenBank/DDBJ whole genome shotgun (WGS) entry which is preliminary data.</text>
</comment>